<reference evidence="1 2" key="2">
    <citation type="journal article" date="2008" name="Bioinformatics">
        <title>Assembly reconciliation.</title>
        <authorList>
            <person name="Zimin A.V."/>
            <person name="Smith D.R."/>
            <person name="Sutton G."/>
            <person name="Yorke J.A."/>
        </authorList>
    </citation>
    <scope>NUCLEOTIDE SEQUENCE [LARGE SCALE GENOMIC DNA]</scope>
    <source>
        <strain evidence="1 2">TSC#14021-0224.01</strain>
    </source>
</reference>
<evidence type="ECO:0000313" key="2">
    <source>
        <dbReference type="Proteomes" id="UP000008711"/>
    </source>
</evidence>
<reference evidence="1 2" key="1">
    <citation type="journal article" date="2007" name="Nature">
        <title>Evolution of genes and genomes on the Drosophila phylogeny.</title>
        <authorList>
            <consortium name="Drosophila 12 Genomes Consortium"/>
            <person name="Clark A.G."/>
            <person name="Eisen M.B."/>
            <person name="Smith D.R."/>
            <person name="Bergman C.M."/>
            <person name="Oliver B."/>
            <person name="Markow T.A."/>
            <person name="Kaufman T.C."/>
            <person name="Kellis M."/>
            <person name="Gelbart W."/>
            <person name="Iyer V.N."/>
            <person name="Pollard D.A."/>
            <person name="Sackton T.B."/>
            <person name="Larracuente A.M."/>
            <person name="Singh N.D."/>
            <person name="Abad J.P."/>
            <person name="Abt D.N."/>
            <person name="Adryan B."/>
            <person name="Aguade M."/>
            <person name="Akashi H."/>
            <person name="Anderson W.W."/>
            <person name="Aquadro C.F."/>
            <person name="Ardell D.H."/>
            <person name="Arguello R."/>
            <person name="Artieri C.G."/>
            <person name="Barbash D.A."/>
            <person name="Barker D."/>
            <person name="Barsanti P."/>
            <person name="Batterham P."/>
            <person name="Batzoglou S."/>
            <person name="Begun D."/>
            <person name="Bhutkar A."/>
            <person name="Blanco E."/>
            <person name="Bosak S.A."/>
            <person name="Bradley R.K."/>
            <person name="Brand A.D."/>
            <person name="Brent M.R."/>
            <person name="Brooks A.N."/>
            <person name="Brown R.H."/>
            <person name="Butlin R.K."/>
            <person name="Caggese C."/>
            <person name="Calvi B.R."/>
            <person name="Bernardo de Carvalho A."/>
            <person name="Caspi A."/>
            <person name="Castrezana S."/>
            <person name="Celniker S.E."/>
            <person name="Chang J.L."/>
            <person name="Chapple C."/>
            <person name="Chatterji S."/>
            <person name="Chinwalla A."/>
            <person name="Civetta A."/>
            <person name="Clifton S.W."/>
            <person name="Comeron J.M."/>
            <person name="Costello J.C."/>
            <person name="Coyne J.A."/>
            <person name="Daub J."/>
            <person name="David R.G."/>
            <person name="Delcher A.L."/>
            <person name="Delehaunty K."/>
            <person name="Do C.B."/>
            <person name="Ebling H."/>
            <person name="Edwards K."/>
            <person name="Eickbush T."/>
            <person name="Evans J.D."/>
            <person name="Filipski A."/>
            <person name="Findeiss S."/>
            <person name="Freyhult E."/>
            <person name="Fulton L."/>
            <person name="Fulton R."/>
            <person name="Garcia A.C."/>
            <person name="Gardiner A."/>
            <person name="Garfield D.A."/>
            <person name="Garvin B.E."/>
            <person name="Gibson G."/>
            <person name="Gilbert D."/>
            <person name="Gnerre S."/>
            <person name="Godfrey J."/>
            <person name="Good R."/>
            <person name="Gotea V."/>
            <person name="Gravely B."/>
            <person name="Greenberg A.J."/>
            <person name="Griffiths-Jones S."/>
            <person name="Gross S."/>
            <person name="Guigo R."/>
            <person name="Gustafson E.A."/>
            <person name="Haerty W."/>
            <person name="Hahn M.W."/>
            <person name="Halligan D.L."/>
            <person name="Halpern A.L."/>
            <person name="Halter G.M."/>
            <person name="Han M.V."/>
            <person name="Heger A."/>
            <person name="Hillier L."/>
            <person name="Hinrichs A.S."/>
            <person name="Holmes I."/>
            <person name="Hoskins R.A."/>
            <person name="Hubisz M.J."/>
            <person name="Hultmark D."/>
            <person name="Huntley M.A."/>
            <person name="Jaffe D.B."/>
            <person name="Jagadeeshan S."/>
            <person name="Jeck W.R."/>
            <person name="Johnson J."/>
            <person name="Jones C.D."/>
            <person name="Jordan W.C."/>
            <person name="Karpen G.H."/>
            <person name="Kataoka E."/>
            <person name="Keightley P.D."/>
            <person name="Kheradpour P."/>
            <person name="Kirkness E.F."/>
            <person name="Koerich L.B."/>
            <person name="Kristiansen K."/>
            <person name="Kudrna D."/>
            <person name="Kulathinal R.J."/>
            <person name="Kumar S."/>
            <person name="Kwok R."/>
            <person name="Lander E."/>
            <person name="Langley C.H."/>
            <person name="Lapoint R."/>
            <person name="Lazzaro B.P."/>
            <person name="Lee S.J."/>
            <person name="Levesque L."/>
            <person name="Li R."/>
            <person name="Lin C.F."/>
            <person name="Lin M.F."/>
            <person name="Lindblad-Toh K."/>
            <person name="Llopart A."/>
            <person name="Long M."/>
            <person name="Low L."/>
            <person name="Lozovsky E."/>
            <person name="Lu J."/>
            <person name="Luo M."/>
            <person name="Machado C.A."/>
            <person name="Makalowski W."/>
            <person name="Marzo M."/>
            <person name="Matsuda M."/>
            <person name="Matzkin L."/>
            <person name="McAllister B."/>
            <person name="McBride C.S."/>
            <person name="McKernan B."/>
            <person name="McKernan K."/>
            <person name="Mendez-Lago M."/>
            <person name="Minx P."/>
            <person name="Mollenhauer M.U."/>
            <person name="Montooth K."/>
            <person name="Mount S.M."/>
            <person name="Mu X."/>
            <person name="Myers E."/>
            <person name="Negre B."/>
            <person name="Newfeld S."/>
            <person name="Nielsen R."/>
            <person name="Noor M.A."/>
            <person name="O'Grady P."/>
            <person name="Pachter L."/>
            <person name="Papaceit M."/>
            <person name="Parisi M.J."/>
            <person name="Parisi M."/>
            <person name="Parts L."/>
            <person name="Pedersen J.S."/>
            <person name="Pesole G."/>
            <person name="Phillippy A.M."/>
            <person name="Ponting C.P."/>
            <person name="Pop M."/>
            <person name="Porcelli D."/>
            <person name="Powell J.R."/>
            <person name="Prohaska S."/>
            <person name="Pruitt K."/>
            <person name="Puig M."/>
            <person name="Quesneville H."/>
            <person name="Ram K.R."/>
            <person name="Rand D."/>
            <person name="Rasmussen M.D."/>
            <person name="Reed L.K."/>
            <person name="Reenan R."/>
            <person name="Reily A."/>
            <person name="Remington K.A."/>
            <person name="Rieger T.T."/>
            <person name="Ritchie M.G."/>
            <person name="Robin C."/>
            <person name="Rogers Y.H."/>
            <person name="Rohde C."/>
            <person name="Rozas J."/>
            <person name="Rubenfield M.J."/>
            <person name="Ruiz A."/>
            <person name="Russo S."/>
            <person name="Salzberg S.L."/>
            <person name="Sanchez-Gracia A."/>
            <person name="Saranga D.J."/>
            <person name="Sato H."/>
            <person name="Schaeffer S.W."/>
            <person name="Schatz M.C."/>
            <person name="Schlenke T."/>
            <person name="Schwartz R."/>
            <person name="Segarra C."/>
            <person name="Singh R.S."/>
            <person name="Sirot L."/>
            <person name="Sirota M."/>
            <person name="Sisneros N.B."/>
            <person name="Smith C.D."/>
            <person name="Smith T.F."/>
            <person name="Spieth J."/>
            <person name="Stage D.E."/>
            <person name="Stark A."/>
            <person name="Stephan W."/>
            <person name="Strausberg R.L."/>
            <person name="Strempel S."/>
            <person name="Sturgill D."/>
            <person name="Sutton G."/>
            <person name="Sutton G.G."/>
            <person name="Tao W."/>
            <person name="Teichmann S."/>
            <person name="Tobari Y.N."/>
            <person name="Tomimura Y."/>
            <person name="Tsolas J.M."/>
            <person name="Valente V.L."/>
            <person name="Venter E."/>
            <person name="Venter J.C."/>
            <person name="Vicario S."/>
            <person name="Vieira F.G."/>
            <person name="Vilella A.J."/>
            <person name="Villasante A."/>
            <person name="Walenz B."/>
            <person name="Wang J."/>
            <person name="Wasserman M."/>
            <person name="Watts T."/>
            <person name="Wilson D."/>
            <person name="Wilson R.K."/>
            <person name="Wing R.A."/>
            <person name="Wolfner M.F."/>
            <person name="Wong A."/>
            <person name="Wong G.K."/>
            <person name="Wu C.I."/>
            <person name="Wu G."/>
            <person name="Yamamoto D."/>
            <person name="Yang H.P."/>
            <person name="Yang S.P."/>
            <person name="Yorke J.A."/>
            <person name="Yoshida K."/>
            <person name="Zdobnov E."/>
            <person name="Zhang P."/>
            <person name="Zhang Y."/>
            <person name="Zimin A.V."/>
            <person name="Baldwin J."/>
            <person name="Abdouelleil A."/>
            <person name="Abdulkadir J."/>
            <person name="Abebe A."/>
            <person name="Abera B."/>
            <person name="Abreu J."/>
            <person name="Acer S.C."/>
            <person name="Aftuck L."/>
            <person name="Alexander A."/>
            <person name="An P."/>
            <person name="Anderson E."/>
            <person name="Anderson S."/>
            <person name="Arachi H."/>
            <person name="Azer M."/>
            <person name="Bachantsang P."/>
            <person name="Barry A."/>
            <person name="Bayul T."/>
            <person name="Berlin A."/>
            <person name="Bessette D."/>
            <person name="Bloom T."/>
            <person name="Blye J."/>
            <person name="Boguslavskiy L."/>
            <person name="Bonnet C."/>
            <person name="Boukhgalter B."/>
            <person name="Bourzgui I."/>
            <person name="Brown A."/>
            <person name="Cahill P."/>
            <person name="Channer S."/>
            <person name="Cheshatsang Y."/>
            <person name="Chuda L."/>
            <person name="Citroen M."/>
            <person name="Collymore A."/>
            <person name="Cooke P."/>
            <person name="Costello M."/>
            <person name="D'Aco K."/>
            <person name="Daza R."/>
            <person name="De Haan G."/>
            <person name="DeGray S."/>
            <person name="DeMaso C."/>
            <person name="Dhargay N."/>
            <person name="Dooley K."/>
            <person name="Dooley E."/>
            <person name="Doricent M."/>
            <person name="Dorje P."/>
            <person name="Dorjee K."/>
            <person name="Dupes A."/>
            <person name="Elong R."/>
            <person name="Falk J."/>
            <person name="Farina A."/>
            <person name="Faro S."/>
            <person name="Ferguson D."/>
            <person name="Fisher S."/>
            <person name="Foley C.D."/>
            <person name="Franke A."/>
            <person name="Friedrich D."/>
            <person name="Gadbois L."/>
            <person name="Gearin G."/>
            <person name="Gearin C.R."/>
            <person name="Giannoukos G."/>
            <person name="Goode T."/>
            <person name="Graham J."/>
            <person name="Grandbois E."/>
            <person name="Grewal S."/>
            <person name="Gyaltsen K."/>
            <person name="Hafez N."/>
            <person name="Hagos B."/>
            <person name="Hall J."/>
            <person name="Henson C."/>
            <person name="Hollinger A."/>
            <person name="Honan T."/>
            <person name="Huard M.D."/>
            <person name="Hughes L."/>
            <person name="Hurhula B."/>
            <person name="Husby M.E."/>
            <person name="Kamat A."/>
            <person name="Kanga B."/>
            <person name="Kashin S."/>
            <person name="Khazanovich D."/>
            <person name="Kisner P."/>
            <person name="Lance K."/>
            <person name="Lara M."/>
            <person name="Lee W."/>
            <person name="Lennon N."/>
            <person name="Letendre F."/>
            <person name="LeVine R."/>
            <person name="Lipovsky A."/>
            <person name="Liu X."/>
            <person name="Liu J."/>
            <person name="Liu S."/>
            <person name="Lokyitsang T."/>
            <person name="Lokyitsang Y."/>
            <person name="Lubonja R."/>
            <person name="Lui A."/>
            <person name="MacDonald P."/>
            <person name="Magnisalis V."/>
            <person name="Maru K."/>
            <person name="Matthews C."/>
            <person name="McCusker W."/>
            <person name="McDonough S."/>
            <person name="Mehta T."/>
            <person name="Meldrim J."/>
            <person name="Meneus L."/>
            <person name="Mihai O."/>
            <person name="Mihalev A."/>
            <person name="Mihova T."/>
            <person name="Mittelman R."/>
            <person name="Mlenga V."/>
            <person name="Montmayeur A."/>
            <person name="Mulrain L."/>
            <person name="Navidi A."/>
            <person name="Naylor J."/>
            <person name="Negash T."/>
            <person name="Nguyen T."/>
            <person name="Nguyen N."/>
            <person name="Nicol R."/>
            <person name="Norbu C."/>
            <person name="Norbu N."/>
            <person name="Novod N."/>
            <person name="O'Neill B."/>
            <person name="Osman S."/>
            <person name="Markiewicz E."/>
            <person name="Oyono O.L."/>
            <person name="Patti C."/>
            <person name="Phunkhang P."/>
            <person name="Pierre F."/>
            <person name="Priest M."/>
            <person name="Raghuraman S."/>
            <person name="Rege F."/>
            <person name="Reyes R."/>
            <person name="Rise C."/>
            <person name="Rogov P."/>
            <person name="Ross K."/>
            <person name="Ryan E."/>
            <person name="Settipalli S."/>
            <person name="Shea T."/>
            <person name="Sherpa N."/>
            <person name="Shi L."/>
            <person name="Shih D."/>
            <person name="Sparrow T."/>
            <person name="Spaulding J."/>
            <person name="Stalker J."/>
            <person name="Stange-Thomann N."/>
            <person name="Stavropoulos S."/>
            <person name="Stone C."/>
            <person name="Strader C."/>
            <person name="Tesfaye S."/>
            <person name="Thomson T."/>
            <person name="Thoulutsang Y."/>
            <person name="Thoulutsang D."/>
            <person name="Topham K."/>
            <person name="Topping I."/>
            <person name="Tsamla T."/>
            <person name="Vassiliev H."/>
            <person name="Vo A."/>
            <person name="Wangchuk T."/>
            <person name="Wangdi T."/>
            <person name="Weiand M."/>
            <person name="Wilkinson J."/>
            <person name="Wilson A."/>
            <person name="Yadav S."/>
            <person name="Young G."/>
            <person name="Yu Q."/>
            <person name="Zembek L."/>
            <person name="Zhong D."/>
            <person name="Zimmer A."/>
            <person name="Zwirko Z."/>
            <person name="Jaffe D.B."/>
            <person name="Alvarez P."/>
            <person name="Brockman W."/>
            <person name="Butler J."/>
            <person name="Chin C."/>
            <person name="Gnerre S."/>
            <person name="Grabherr M."/>
            <person name="Kleber M."/>
            <person name="Mauceli E."/>
            <person name="MacCallum I."/>
        </authorList>
    </citation>
    <scope>NUCLEOTIDE SEQUENCE [LARGE SCALE GENOMIC DNA]</scope>
    <source>
        <strain evidence="1 2">TSC#14021-0224.01</strain>
    </source>
</reference>
<sequence length="121" mass="13754">MAEKWNPNAKPTENMEFLMTAEDLDQQSESSQFSESSSLIAIASETSSVVDRMLEELNSIQSDGESLDGFDIESQRLQQEIHGYLDLQIAKSEQECIRLDFLRCIMLAIRDQLQATSMQNM</sequence>
<dbReference type="KEGG" id="der:6549785"/>
<proteinExistence type="predicted"/>
<dbReference type="OMA" id="NAKPTEN"/>
<dbReference type="Proteomes" id="UP000008711">
    <property type="component" value="Unassembled WGS sequence"/>
</dbReference>
<keyword evidence="2" id="KW-1185">Reference proteome</keyword>
<dbReference type="EMBL" id="CH954180">
    <property type="protein sequence ID" value="EDV47550.1"/>
    <property type="molecule type" value="Genomic_DNA"/>
</dbReference>
<organism evidence="1 2">
    <name type="scientific">Drosophila erecta</name>
    <name type="common">Fruit fly</name>
    <dbReference type="NCBI Taxonomy" id="7220"/>
    <lineage>
        <taxon>Eukaryota</taxon>
        <taxon>Metazoa</taxon>
        <taxon>Ecdysozoa</taxon>
        <taxon>Arthropoda</taxon>
        <taxon>Hexapoda</taxon>
        <taxon>Insecta</taxon>
        <taxon>Pterygota</taxon>
        <taxon>Neoptera</taxon>
        <taxon>Endopterygota</taxon>
        <taxon>Diptera</taxon>
        <taxon>Brachycera</taxon>
        <taxon>Muscomorpha</taxon>
        <taxon>Ephydroidea</taxon>
        <taxon>Drosophilidae</taxon>
        <taxon>Drosophila</taxon>
        <taxon>Sophophora</taxon>
    </lineage>
</organism>
<protein>
    <submittedName>
        <fullName evidence="1">Uncharacterized protein</fullName>
    </submittedName>
</protein>
<dbReference type="AlphaFoldDB" id="B3NY29"/>
<dbReference type="HOGENOM" id="CLU_2040475_0_0_1"/>
<evidence type="ECO:0000313" key="1">
    <source>
        <dbReference type="EMBL" id="EDV47550.1"/>
    </source>
</evidence>
<name>B3NY29_DROER</name>
<accession>B3NY29</accession>
<gene>
    <name evidence="1" type="primary">Dere\GG19692</name>
    <name evidence="1" type="synonym">dere_GLEANR_4413</name>
    <name evidence="1" type="synonym">GG19692</name>
    <name evidence="1" type="synonym">karr</name>
    <name evidence="1" type="ORF">Dere_GG19692</name>
</gene>